<sequence length="800" mass="89408">MYLAMERKPFDSLLRLAPILQEAFDTKENHTGGDDRGQIGNKVTRVLVNEVAFNLRQFQVLKIKCSPVRVMLEDATSIVPLAGEALVAINWDCVYPWLICVTTDDDDDCSPDSATRKDQAQTNDGKRAQCIGVQWDLSVSVIQIAWWDTVTQDIGMLIVLNEFLTHGVLRTDSSSSSLDLELDVYLHLFRGYLLHIEEDFEAAEEIIPDVLPFGSEMVSNFSVETVGTSYRSTHTPEADEDYEALDEEVAATFAPSNSTMFEKMHDDFEEIDYEFAIASLPKVPAKQESTASRLPFSDAESSDRIPEPPRFFSRRGSTRETLLDLLQQGKLDQPSKHIHFEIGTDAGETNTIANLTFDNVTAHVAPIDVDISAGVLWYSQSDVGSPSASGSTLLKQIMDECSLTSAYRHTRSTGATNTEVDLSFLQLSTDRHQFYQLMNVIRHVLLAPPINTLSAPTSTKKLHVLLEEELRNREVRTRGASFRSKATALKAISFKVVGMQWRLRLSPEITGADHEFVGIRIQGFTGCHTYFTNHCTKLTLNLQWLEVSNLHPGPSSAAFEDPTAVLKAKLLVDKRFESSSKLNPGNQKGMLVVRAESGPVVRVHGQKLRVLEVLEVSMFPEVSNMIVIQLAADFYELIYKFFFENVSPAPASSQNSEQVFFGRKSTSEEMSVFEDSDSTADDCELFYVKYVRVGNVRLRINCNGFFVNLSHFDLDLPPYLCQSKLCTSKKLLQKFESHLKWYITKESASSGLSQFKNKLLKWTPSSSSTDGKKDKSKKQEEDTAAANAQVLFGPYSGAST</sequence>
<feature type="region of interest" description="Disordered" evidence="1">
    <location>
        <begin position="762"/>
        <end position="800"/>
    </location>
</feature>
<organism evidence="2 3">
    <name type="scientific">Phytophthora ramorum</name>
    <name type="common">Sudden oak death agent</name>
    <dbReference type="NCBI Taxonomy" id="164328"/>
    <lineage>
        <taxon>Eukaryota</taxon>
        <taxon>Sar</taxon>
        <taxon>Stramenopiles</taxon>
        <taxon>Oomycota</taxon>
        <taxon>Peronosporomycetes</taxon>
        <taxon>Peronosporales</taxon>
        <taxon>Peronosporaceae</taxon>
        <taxon>Phytophthora</taxon>
    </lineage>
</organism>
<dbReference type="InParanoid" id="H3HC24"/>
<dbReference type="EnsemblProtists" id="Phyra94735">
    <property type="protein sequence ID" value="Phyra94735"/>
    <property type="gene ID" value="Phyra94735"/>
</dbReference>
<proteinExistence type="predicted"/>
<dbReference type="EMBL" id="DS566020">
    <property type="status" value="NOT_ANNOTATED_CDS"/>
    <property type="molecule type" value="Genomic_DNA"/>
</dbReference>
<evidence type="ECO:0000256" key="1">
    <source>
        <dbReference type="SAM" id="MobiDB-lite"/>
    </source>
</evidence>
<dbReference type="HOGENOM" id="CLU_351796_0_0_1"/>
<dbReference type="eggNOG" id="ENOG502RMKY">
    <property type="taxonomic scope" value="Eukaryota"/>
</dbReference>
<dbReference type="AlphaFoldDB" id="H3HC24"/>
<dbReference type="Proteomes" id="UP000005238">
    <property type="component" value="Unassembled WGS sequence"/>
</dbReference>
<feature type="compositionally biased region" description="Basic and acidic residues" evidence="1">
    <location>
        <begin position="770"/>
        <end position="781"/>
    </location>
</feature>
<name>H3HC24_PHYRM</name>
<dbReference type="VEuPathDB" id="FungiDB:KRP22_13380"/>
<keyword evidence="3" id="KW-1185">Reference proteome</keyword>
<feature type="region of interest" description="Disordered" evidence="1">
    <location>
        <begin position="288"/>
        <end position="313"/>
    </location>
</feature>
<accession>H3HC24</accession>
<reference evidence="3" key="1">
    <citation type="journal article" date="2006" name="Science">
        <title>Phytophthora genome sequences uncover evolutionary origins and mechanisms of pathogenesis.</title>
        <authorList>
            <person name="Tyler B.M."/>
            <person name="Tripathy S."/>
            <person name="Zhang X."/>
            <person name="Dehal P."/>
            <person name="Jiang R.H."/>
            <person name="Aerts A."/>
            <person name="Arredondo F.D."/>
            <person name="Baxter L."/>
            <person name="Bensasson D."/>
            <person name="Beynon J.L."/>
            <person name="Chapman J."/>
            <person name="Damasceno C.M."/>
            <person name="Dorrance A.E."/>
            <person name="Dou D."/>
            <person name="Dickerman A.W."/>
            <person name="Dubchak I.L."/>
            <person name="Garbelotto M."/>
            <person name="Gijzen M."/>
            <person name="Gordon S.G."/>
            <person name="Govers F."/>
            <person name="Grunwald N.J."/>
            <person name="Huang W."/>
            <person name="Ivors K.L."/>
            <person name="Jones R.W."/>
            <person name="Kamoun S."/>
            <person name="Krampis K."/>
            <person name="Lamour K.H."/>
            <person name="Lee M.K."/>
            <person name="McDonald W.H."/>
            <person name="Medina M."/>
            <person name="Meijer H.J."/>
            <person name="Nordberg E.K."/>
            <person name="Maclean D.J."/>
            <person name="Ospina-Giraldo M.D."/>
            <person name="Morris P.F."/>
            <person name="Phuntumart V."/>
            <person name="Putnam N.H."/>
            <person name="Rash S."/>
            <person name="Rose J.K."/>
            <person name="Sakihama Y."/>
            <person name="Salamov A.A."/>
            <person name="Savidor A."/>
            <person name="Scheuring C.F."/>
            <person name="Smith B.M."/>
            <person name="Sobral B.W."/>
            <person name="Terry A."/>
            <person name="Torto-Alalibo T.A."/>
            <person name="Win J."/>
            <person name="Xu Z."/>
            <person name="Zhang H."/>
            <person name="Grigoriev I.V."/>
            <person name="Rokhsar D.S."/>
            <person name="Boore J.L."/>
        </authorList>
    </citation>
    <scope>NUCLEOTIDE SEQUENCE [LARGE SCALE GENOMIC DNA]</scope>
    <source>
        <strain evidence="3">Pr102</strain>
    </source>
</reference>
<protein>
    <submittedName>
        <fullName evidence="2">Uncharacterized protein</fullName>
    </submittedName>
</protein>
<dbReference type="VEuPathDB" id="FungiDB:KRP23_10580"/>
<reference evidence="2" key="2">
    <citation type="submission" date="2015-06" db="UniProtKB">
        <authorList>
            <consortium name="EnsemblProtists"/>
        </authorList>
    </citation>
    <scope>IDENTIFICATION</scope>
    <source>
        <strain evidence="2">Pr102</strain>
    </source>
</reference>
<evidence type="ECO:0000313" key="2">
    <source>
        <dbReference type="EnsemblProtists" id="Phyra94735"/>
    </source>
</evidence>
<evidence type="ECO:0000313" key="3">
    <source>
        <dbReference type="Proteomes" id="UP000005238"/>
    </source>
</evidence>